<sequence>MWLKFLLIWRFFRFWALVGGVEAVENMPVCINNCYDIEGFWKSWHASFNRWLVRYLYIPLGGHHWRLLNIWVIFTFVAVWHDLEWRLLSWAWVTCLIMVPELVVKFLTRKTSLRKLQESTFYGELCAIGGAISITGLMIANLIGFVVGPDRMHWLLQTLANTNNITTSLGVLLSFYIGTKLMFHIEELKALYQSRNKQQIE</sequence>
<keyword evidence="4 5" id="KW-0472">Membrane</keyword>
<keyword evidence="3 5" id="KW-1133">Transmembrane helix</keyword>
<evidence type="ECO:0000313" key="7">
    <source>
        <dbReference type="EMBL" id="KAH7292570.1"/>
    </source>
</evidence>
<gene>
    <name evidence="7" type="ORF">KP509_29G075200</name>
</gene>
<evidence type="ECO:0000256" key="2">
    <source>
        <dbReference type="ARBA" id="ARBA00022692"/>
    </source>
</evidence>
<feature type="transmembrane region" description="Helical" evidence="5">
    <location>
        <begin position="165"/>
        <end position="183"/>
    </location>
</feature>
<name>A0A8T2R962_CERRI</name>
<comment type="subcellular location">
    <subcellularLocation>
        <location evidence="1">Membrane</location>
        <topology evidence="1">Multi-pass membrane protein</topology>
    </subcellularLocation>
</comment>
<dbReference type="OMA" id="NIPRCIN"/>
<proteinExistence type="predicted"/>
<dbReference type="InterPro" id="IPR051085">
    <property type="entry name" value="MB_O-acyltransferase"/>
</dbReference>
<evidence type="ECO:0000256" key="3">
    <source>
        <dbReference type="ARBA" id="ARBA00022989"/>
    </source>
</evidence>
<feature type="chain" id="PRO_5035936532" evidence="6">
    <location>
        <begin position="24"/>
        <end position="201"/>
    </location>
</feature>
<dbReference type="PANTHER" id="PTHR13285">
    <property type="entry name" value="ACYLTRANSFERASE"/>
    <property type="match status" value="1"/>
</dbReference>
<dbReference type="PANTHER" id="PTHR13285:SF18">
    <property type="entry name" value="PROTEIN-CYSTEINE N-PALMITOYLTRANSFERASE RASP"/>
    <property type="match status" value="1"/>
</dbReference>
<dbReference type="AlphaFoldDB" id="A0A8T2R962"/>
<protein>
    <submittedName>
        <fullName evidence="7">Uncharacterized protein</fullName>
    </submittedName>
</protein>
<dbReference type="EMBL" id="CM035434">
    <property type="protein sequence ID" value="KAH7292570.1"/>
    <property type="molecule type" value="Genomic_DNA"/>
</dbReference>
<feature type="signal peptide" evidence="6">
    <location>
        <begin position="1"/>
        <end position="23"/>
    </location>
</feature>
<evidence type="ECO:0000256" key="1">
    <source>
        <dbReference type="ARBA" id="ARBA00004141"/>
    </source>
</evidence>
<dbReference type="GO" id="GO:0005783">
    <property type="term" value="C:endoplasmic reticulum"/>
    <property type="evidence" value="ECO:0007669"/>
    <property type="project" value="TreeGrafter"/>
</dbReference>
<dbReference type="Pfam" id="PF03062">
    <property type="entry name" value="MBOAT"/>
    <property type="match status" value="1"/>
</dbReference>
<dbReference type="GO" id="GO:0016746">
    <property type="term" value="F:acyltransferase activity"/>
    <property type="evidence" value="ECO:0007669"/>
    <property type="project" value="TreeGrafter"/>
</dbReference>
<accession>A0A8T2R962</accession>
<dbReference type="InterPro" id="IPR004299">
    <property type="entry name" value="MBOAT_fam"/>
</dbReference>
<reference evidence="7" key="1">
    <citation type="submission" date="2021-08" db="EMBL/GenBank/DDBJ databases">
        <title>WGS assembly of Ceratopteris richardii.</title>
        <authorList>
            <person name="Marchant D.B."/>
            <person name="Chen G."/>
            <person name="Jenkins J."/>
            <person name="Shu S."/>
            <person name="Leebens-Mack J."/>
            <person name="Grimwood J."/>
            <person name="Schmutz J."/>
            <person name="Soltis P."/>
            <person name="Soltis D."/>
            <person name="Chen Z.-H."/>
        </authorList>
    </citation>
    <scope>NUCLEOTIDE SEQUENCE</scope>
    <source>
        <strain evidence="7">Whitten #5841</strain>
        <tissue evidence="7">Leaf</tissue>
    </source>
</reference>
<feature type="transmembrane region" description="Helical" evidence="5">
    <location>
        <begin position="120"/>
        <end position="145"/>
    </location>
</feature>
<organism evidence="7 8">
    <name type="scientific">Ceratopteris richardii</name>
    <name type="common">Triangle waterfern</name>
    <dbReference type="NCBI Taxonomy" id="49495"/>
    <lineage>
        <taxon>Eukaryota</taxon>
        <taxon>Viridiplantae</taxon>
        <taxon>Streptophyta</taxon>
        <taxon>Embryophyta</taxon>
        <taxon>Tracheophyta</taxon>
        <taxon>Polypodiopsida</taxon>
        <taxon>Polypodiidae</taxon>
        <taxon>Polypodiales</taxon>
        <taxon>Pteridineae</taxon>
        <taxon>Pteridaceae</taxon>
        <taxon>Parkerioideae</taxon>
        <taxon>Ceratopteris</taxon>
    </lineage>
</organism>
<comment type="caution">
    <text evidence="7">The sequence shown here is derived from an EMBL/GenBank/DDBJ whole genome shotgun (WGS) entry which is preliminary data.</text>
</comment>
<dbReference type="Proteomes" id="UP000825935">
    <property type="component" value="Chromosome 29"/>
</dbReference>
<evidence type="ECO:0000256" key="5">
    <source>
        <dbReference type="SAM" id="Phobius"/>
    </source>
</evidence>
<dbReference type="GO" id="GO:0016020">
    <property type="term" value="C:membrane"/>
    <property type="evidence" value="ECO:0007669"/>
    <property type="project" value="UniProtKB-SubCell"/>
</dbReference>
<feature type="transmembrane region" description="Helical" evidence="5">
    <location>
        <begin position="87"/>
        <end position="108"/>
    </location>
</feature>
<evidence type="ECO:0000256" key="4">
    <source>
        <dbReference type="ARBA" id="ARBA00023136"/>
    </source>
</evidence>
<feature type="transmembrane region" description="Helical" evidence="5">
    <location>
        <begin position="64"/>
        <end position="81"/>
    </location>
</feature>
<evidence type="ECO:0000256" key="6">
    <source>
        <dbReference type="SAM" id="SignalP"/>
    </source>
</evidence>
<evidence type="ECO:0000313" key="8">
    <source>
        <dbReference type="Proteomes" id="UP000825935"/>
    </source>
</evidence>
<keyword evidence="2 5" id="KW-0812">Transmembrane</keyword>
<keyword evidence="8" id="KW-1185">Reference proteome</keyword>
<dbReference type="OrthoDB" id="420606at2759"/>
<dbReference type="GO" id="GO:0019432">
    <property type="term" value="P:triglyceride biosynthetic process"/>
    <property type="evidence" value="ECO:0007669"/>
    <property type="project" value="UniProtKB-ARBA"/>
</dbReference>
<keyword evidence="6" id="KW-0732">Signal</keyword>